<dbReference type="HOGENOM" id="CLU_1984809_0_0_1"/>
<dbReference type="Pfam" id="PF00085">
    <property type="entry name" value="Thioredoxin"/>
    <property type="match status" value="1"/>
</dbReference>
<reference evidence="2" key="3">
    <citation type="submission" date="2015-04" db="UniProtKB">
        <authorList>
            <consortium name="EnsemblPlants"/>
        </authorList>
    </citation>
    <scope>IDENTIFICATION</scope>
</reference>
<dbReference type="SUPFAM" id="SSF52833">
    <property type="entry name" value="Thioredoxin-like"/>
    <property type="match status" value="1"/>
</dbReference>
<proteinExistence type="predicted"/>
<sequence>MARTMDKMAMLAPIQKHDEYYTFRDKAAENKCLMVVEFISPRSVPCKEMERPFKDMITSKFQNNNKVLFYTADLNNLVNLARELESEGAPSFVLVKDKAVKKHMVITRAEKLPTLQKEIERQLEDI</sequence>
<name>A0A0D9XGT5_9ORYZ</name>
<organism evidence="2 3">
    <name type="scientific">Leersia perrieri</name>
    <dbReference type="NCBI Taxonomy" id="77586"/>
    <lineage>
        <taxon>Eukaryota</taxon>
        <taxon>Viridiplantae</taxon>
        <taxon>Streptophyta</taxon>
        <taxon>Embryophyta</taxon>
        <taxon>Tracheophyta</taxon>
        <taxon>Spermatophyta</taxon>
        <taxon>Magnoliopsida</taxon>
        <taxon>Liliopsida</taxon>
        <taxon>Poales</taxon>
        <taxon>Poaceae</taxon>
        <taxon>BOP clade</taxon>
        <taxon>Oryzoideae</taxon>
        <taxon>Oryzeae</taxon>
        <taxon>Oryzinae</taxon>
        <taxon>Leersia</taxon>
    </lineage>
</organism>
<accession>A0A0D9XGT5</accession>
<keyword evidence="3" id="KW-1185">Reference proteome</keyword>
<dbReference type="InterPro" id="IPR013766">
    <property type="entry name" value="Thioredoxin_domain"/>
</dbReference>
<evidence type="ECO:0000259" key="1">
    <source>
        <dbReference type="Pfam" id="PF00085"/>
    </source>
</evidence>
<dbReference type="InterPro" id="IPR050620">
    <property type="entry name" value="Thioredoxin_H-type-like"/>
</dbReference>
<dbReference type="CDD" id="cd02947">
    <property type="entry name" value="TRX_family"/>
    <property type="match status" value="1"/>
</dbReference>
<dbReference type="Gramene" id="LPERR09G15600.1">
    <property type="protein sequence ID" value="LPERR09G15600.1"/>
    <property type="gene ID" value="LPERR09G15600"/>
</dbReference>
<dbReference type="AlphaFoldDB" id="A0A0D9XGT5"/>
<dbReference type="PANTHER" id="PTHR10438">
    <property type="entry name" value="THIOREDOXIN"/>
    <property type="match status" value="1"/>
</dbReference>
<reference evidence="3" key="2">
    <citation type="submission" date="2013-12" db="EMBL/GenBank/DDBJ databases">
        <authorList>
            <person name="Yu Y."/>
            <person name="Lee S."/>
            <person name="de Baynast K."/>
            <person name="Wissotski M."/>
            <person name="Liu L."/>
            <person name="Talag J."/>
            <person name="Goicoechea J."/>
            <person name="Angelova A."/>
            <person name="Jetty R."/>
            <person name="Kudrna D."/>
            <person name="Golser W."/>
            <person name="Rivera L."/>
            <person name="Zhang J."/>
            <person name="Wing R."/>
        </authorList>
    </citation>
    <scope>NUCLEOTIDE SEQUENCE</scope>
</reference>
<dbReference type="Gene3D" id="3.40.30.10">
    <property type="entry name" value="Glutaredoxin"/>
    <property type="match status" value="1"/>
</dbReference>
<reference evidence="2 3" key="1">
    <citation type="submission" date="2012-08" db="EMBL/GenBank/DDBJ databases">
        <title>Oryza genome evolution.</title>
        <authorList>
            <person name="Wing R.A."/>
        </authorList>
    </citation>
    <scope>NUCLEOTIDE SEQUENCE</scope>
</reference>
<evidence type="ECO:0000313" key="3">
    <source>
        <dbReference type="Proteomes" id="UP000032180"/>
    </source>
</evidence>
<dbReference type="PANTHER" id="PTHR10438:SF387">
    <property type="entry name" value="OS09G0559600 PROTEIN"/>
    <property type="match status" value="1"/>
</dbReference>
<dbReference type="InterPro" id="IPR036249">
    <property type="entry name" value="Thioredoxin-like_sf"/>
</dbReference>
<evidence type="ECO:0000313" key="2">
    <source>
        <dbReference type="EnsemblPlants" id="LPERR09G15600.1"/>
    </source>
</evidence>
<dbReference type="EnsemblPlants" id="LPERR09G15600.1">
    <property type="protein sequence ID" value="LPERR09G15600.1"/>
    <property type="gene ID" value="LPERR09G15600"/>
</dbReference>
<protein>
    <recommendedName>
        <fullName evidence="1">Thioredoxin domain-containing protein</fullName>
    </recommendedName>
</protein>
<feature type="domain" description="Thioredoxin" evidence="1">
    <location>
        <begin position="22"/>
        <end position="109"/>
    </location>
</feature>
<dbReference type="Proteomes" id="UP000032180">
    <property type="component" value="Chromosome 9"/>
</dbReference>